<evidence type="ECO:0000256" key="2">
    <source>
        <dbReference type="ARBA" id="ARBA00023125"/>
    </source>
</evidence>
<comment type="caution">
    <text evidence="6">The sequence shown here is derived from an EMBL/GenBank/DDBJ whole genome shotgun (WGS) entry which is preliminary data.</text>
</comment>
<evidence type="ECO:0000313" key="7">
    <source>
        <dbReference type="Proteomes" id="UP000316988"/>
    </source>
</evidence>
<dbReference type="NCBIfam" id="NF033788">
    <property type="entry name" value="HTH_metalloreg"/>
    <property type="match status" value="1"/>
</dbReference>
<feature type="domain" description="HTH arsR-type" evidence="5">
    <location>
        <begin position="26"/>
        <end position="116"/>
    </location>
</feature>
<dbReference type="CDD" id="cd00090">
    <property type="entry name" value="HTH_ARSR"/>
    <property type="match status" value="1"/>
</dbReference>
<evidence type="ECO:0000256" key="1">
    <source>
        <dbReference type="ARBA" id="ARBA00023015"/>
    </source>
</evidence>
<accession>A0A554SH70</accession>
<dbReference type="SMART" id="SM00418">
    <property type="entry name" value="HTH_ARSR"/>
    <property type="match status" value="1"/>
</dbReference>
<keyword evidence="3" id="KW-0804">Transcription</keyword>
<dbReference type="Proteomes" id="UP000316988">
    <property type="component" value="Unassembled WGS sequence"/>
</dbReference>
<evidence type="ECO:0000256" key="3">
    <source>
        <dbReference type="ARBA" id="ARBA00023163"/>
    </source>
</evidence>
<reference evidence="6 7" key="1">
    <citation type="submission" date="2019-07" db="EMBL/GenBank/DDBJ databases">
        <authorList>
            <person name="Zhao L.H."/>
        </authorList>
    </citation>
    <scope>NUCLEOTIDE SEQUENCE [LARGE SCALE GENOMIC DNA]</scope>
    <source>
        <strain evidence="6 7">Co35</strain>
    </source>
</reference>
<evidence type="ECO:0000313" key="6">
    <source>
        <dbReference type="EMBL" id="TSD65699.1"/>
    </source>
</evidence>
<dbReference type="InterPro" id="IPR011991">
    <property type="entry name" value="ArsR-like_HTH"/>
</dbReference>
<keyword evidence="7" id="KW-1185">Reference proteome</keyword>
<dbReference type="Pfam" id="PF01022">
    <property type="entry name" value="HTH_5"/>
    <property type="match status" value="1"/>
</dbReference>
<dbReference type="InterPro" id="IPR051081">
    <property type="entry name" value="HTH_MetalResp_TranReg"/>
</dbReference>
<organism evidence="6 7">
    <name type="scientific">Aeromicrobium piscarium</name>
    <dbReference type="NCBI Taxonomy" id="2590901"/>
    <lineage>
        <taxon>Bacteria</taxon>
        <taxon>Bacillati</taxon>
        <taxon>Actinomycetota</taxon>
        <taxon>Actinomycetes</taxon>
        <taxon>Propionibacteriales</taxon>
        <taxon>Nocardioidaceae</taxon>
        <taxon>Aeromicrobium</taxon>
    </lineage>
</organism>
<evidence type="ECO:0000256" key="4">
    <source>
        <dbReference type="SAM" id="MobiDB-lite"/>
    </source>
</evidence>
<keyword evidence="2" id="KW-0238">DNA-binding</keyword>
<dbReference type="RefSeq" id="WP_143911891.1">
    <property type="nucleotide sequence ID" value="NZ_VLNT01000002.1"/>
</dbReference>
<dbReference type="AlphaFoldDB" id="A0A554SH70"/>
<keyword evidence="1" id="KW-0805">Transcription regulation</keyword>
<dbReference type="GO" id="GO:0003700">
    <property type="term" value="F:DNA-binding transcription factor activity"/>
    <property type="evidence" value="ECO:0007669"/>
    <property type="project" value="InterPro"/>
</dbReference>
<dbReference type="InterPro" id="IPR036390">
    <property type="entry name" value="WH_DNA-bd_sf"/>
</dbReference>
<protein>
    <submittedName>
        <fullName evidence="6">Winged helix-turn-helix transcriptional regulator</fullName>
    </submittedName>
</protein>
<dbReference type="SUPFAM" id="SSF46785">
    <property type="entry name" value="Winged helix' DNA-binding domain"/>
    <property type="match status" value="1"/>
</dbReference>
<sequence length="116" mass="12788">MPAAPQRHTPERDLPRAPAHALRPALTKEQAEDTAHLLSVVSNPTRLQILSLIHHSPGGQARVVDLTSALELRQPTVSHHMKVMHEAGVLSRDPVGREVWYSIVPQRLAAIGDLLR</sequence>
<dbReference type="PRINTS" id="PR00778">
    <property type="entry name" value="HTHARSR"/>
</dbReference>
<feature type="region of interest" description="Disordered" evidence="4">
    <location>
        <begin position="1"/>
        <end position="29"/>
    </location>
</feature>
<dbReference type="InterPro" id="IPR036388">
    <property type="entry name" value="WH-like_DNA-bd_sf"/>
</dbReference>
<dbReference type="InterPro" id="IPR001845">
    <property type="entry name" value="HTH_ArsR_DNA-bd_dom"/>
</dbReference>
<dbReference type="OrthoDB" id="7945987at2"/>
<feature type="compositionally biased region" description="Low complexity" evidence="4">
    <location>
        <begin position="16"/>
        <end position="25"/>
    </location>
</feature>
<dbReference type="PROSITE" id="PS50987">
    <property type="entry name" value="HTH_ARSR_2"/>
    <property type="match status" value="1"/>
</dbReference>
<gene>
    <name evidence="6" type="ORF">FNM00_04585</name>
</gene>
<dbReference type="EMBL" id="VLNT01000002">
    <property type="protein sequence ID" value="TSD65699.1"/>
    <property type="molecule type" value="Genomic_DNA"/>
</dbReference>
<evidence type="ECO:0000259" key="5">
    <source>
        <dbReference type="PROSITE" id="PS50987"/>
    </source>
</evidence>
<name>A0A554SH70_9ACTN</name>
<dbReference type="Gene3D" id="1.10.10.10">
    <property type="entry name" value="Winged helix-like DNA-binding domain superfamily/Winged helix DNA-binding domain"/>
    <property type="match status" value="1"/>
</dbReference>
<dbReference type="GO" id="GO:0003677">
    <property type="term" value="F:DNA binding"/>
    <property type="evidence" value="ECO:0007669"/>
    <property type="project" value="UniProtKB-KW"/>
</dbReference>
<dbReference type="PANTHER" id="PTHR33154">
    <property type="entry name" value="TRANSCRIPTIONAL REGULATOR, ARSR FAMILY"/>
    <property type="match status" value="1"/>
</dbReference>
<proteinExistence type="predicted"/>
<dbReference type="PANTHER" id="PTHR33154:SF18">
    <property type="entry name" value="ARSENICAL RESISTANCE OPERON REPRESSOR"/>
    <property type="match status" value="1"/>
</dbReference>